<evidence type="ECO:0000259" key="2">
    <source>
        <dbReference type="Pfam" id="PF07238"/>
    </source>
</evidence>
<accession>A0A974RX05</accession>
<dbReference type="SUPFAM" id="SSF141371">
    <property type="entry name" value="PilZ domain-like"/>
    <property type="match status" value="1"/>
</dbReference>
<feature type="domain" description="PilZ" evidence="2">
    <location>
        <begin position="23"/>
        <end position="120"/>
    </location>
</feature>
<keyword evidence="1" id="KW-1133">Transmembrane helix</keyword>
<keyword evidence="1" id="KW-0812">Transmembrane</keyword>
<dbReference type="InterPro" id="IPR009875">
    <property type="entry name" value="PilZ_domain"/>
</dbReference>
<name>A0A974RX05_9GAMM</name>
<dbReference type="AlphaFoldDB" id="A0A974RX05"/>
<dbReference type="Pfam" id="PF07238">
    <property type="entry name" value="PilZ"/>
    <property type="match status" value="1"/>
</dbReference>
<proteinExistence type="predicted"/>
<feature type="transmembrane region" description="Helical" evidence="1">
    <location>
        <begin position="164"/>
        <end position="184"/>
    </location>
</feature>
<keyword evidence="1" id="KW-0472">Membrane</keyword>
<evidence type="ECO:0000313" key="3">
    <source>
        <dbReference type="EMBL" id="QQP84349.1"/>
    </source>
</evidence>
<protein>
    <submittedName>
        <fullName evidence="3">PilZ domain-containing protein</fullName>
    </submittedName>
</protein>
<sequence length="386" mass="43414">MDNKTTPTGSQGGPKIVHEALDERQHIRTKIPAKVTITREDNQEFITETDIEDVSLGGISFKHYGEIPKGTLLRSLISLPMNSLEIRIEVTLKVISRTNHKYGCQFIDLDAGKCDILRYLIVAYTSGEVVDISGLFNIMQRENYIKSRKIKDATQRTIAERLKAILGTMLFAMVGLLALSFVLYKSYLLFFTLTPTEAVVSADTYTISMPDNGYLKLLIKANQTSVIDGEPLVNISTQLATHFTKSSDLQLLDKLTLEETNQLLAKTTVETVINSPCDCDVFYPYPIPKGFSYKESPLLYLVPKNEKLYVKATIPYGKLNNLNKISRISINVYNSTETIEGKVFRSQIDNRTQSTVLFIEPNKPLPKESYQQPVSVSLFLGLPFTF</sequence>
<dbReference type="RefSeq" id="WP_201090247.1">
    <property type="nucleotide sequence ID" value="NZ_CP067393.1"/>
</dbReference>
<dbReference type="EMBL" id="CP067393">
    <property type="protein sequence ID" value="QQP84349.1"/>
    <property type="molecule type" value="Genomic_DNA"/>
</dbReference>
<evidence type="ECO:0000256" key="1">
    <source>
        <dbReference type="SAM" id="Phobius"/>
    </source>
</evidence>
<dbReference type="GO" id="GO:0035438">
    <property type="term" value="F:cyclic-di-GMP binding"/>
    <property type="evidence" value="ECO:0007669"/>
    <property type="project" value="InterPro"/>
</dbReference>
<gene>
    <name evidence="3" type="ORF">JHT90_07880</name>
</gene>
<reference evidence="3 4" key="1">
    <citation type="submission" date="2021-01" db="EMBL/GenBank/DDBJ databases">
        <title>Entomomonas sp. F2A isolated from a house cricket (Acheta domesticus).</title>
        <authorList>
            <person name="Spergser J."/>
            <person name="Busse H.-J."/>
        </authorList>
    </citation>
    <scope>NUCLEOTIDE SEQUENCE [LARGE SCALE GENOMIC DNA]</scope>
    <source>
        <strain evidence="3 4">F2A</strain>
    </source>
</reference>
<dbReference type="KEGG" id="eaz:JHT90_07880"/>
<organism evidence="3 4">
    <name type="scientific">Entomomonas asaccharolytica</name>
    <dbReference type="NCBI Taxonomy" id="2785331"/>
    <lineage>
        <taxon>Bacteria</taxon>
        <taxon>Pseudomonadati</taxon>
        <taxon>Pseudomonadota</taxon>
        <taxon>Gammaproteobacteria</taxon>
        <taxon>Pseudomonadales</taxon>
        <taxon>Pseudomonadaceae</taxon>
        <taxon>Entomomonas</taxon>
    </lineage>
</organism>
<dbReference type="Proteomes" id="UP000595278">
    <property type="component" value="Chromosome"/>
</dbReference>
<dbReference type="Gene3D" id="2.40.10.220">
    <property type="entry name" value="predicted glycosyltransferase like domains"/>
    <property type="match status" value="1"/>
</dbReference>
<keyword evidence="4" id="KW-1185">Reference proteome</keyword>
<evidence type="ECO:0000313" key="4">
    <source>
        <dbReference type="Proteomes" id="UP000595278"/>
    </source>
</evidence>